<protein>
    <recommendedName>
        <fullName evidence="1">Aminoglycoside phosphotransferase domain-containing protein</fullName>
    </recommendedName>
</protein>
<dbReference type="PANTHER" id="PTHR36091:SF2">
    <property type="entry name" value="AMINOGLYCOSIDE PHOSPHOTRANSFERASE DOMAIN-CONTAINING PROTEIN"/>
    <property type="match status" value="1"/>
</dbReference>
<dbReference type="Gene3D" id="3.30.200.20">
    <property type="entry name" value="Phosphorylase Kinase, domain 1"/>
    <property type="match status" value="1"/>
</dbReference>
<evidence type="ECO:0000313" key="3">
    <source>
        <dbReference type="Proteomes" id="UP000234474"/>
    </source>
</evidence>
<dbReference type="STRING" id="1392255.A0A2I1CPC0"/>
<dbReference type="GO" id="GO:0005739">
    <property type="term" value="C:mitochondrion"/>
    <property type="evidence" value="ECO:0007669"/>
    <property type="project" value="TreeGrafter"/>
</dbReference>
<dbReference type="Pfam" id="PF01636">
    <property type="entry name" value="APH"/>
    <property type="match status" value="1"/>
</dbReference>
<dbReference type="OrthoDB" id="10003767at2759"/>
<dbReference type="PANTHER" id="PTHR36091">
    <property type="entry name" value="ALTERED INHERITANCE OF MITOCHONDRIA PROTEIN 9, MITOCHONDRIAL"/>
    <property type="match status" value="1"/>
</dbReference>
<dbReference type="InterPro" id="IPR002575">
    <property type="entry name" value="Aminoglycoside_PTrfase"/>
</dbReference>
<dbReference type="VEuPathDB" id="FungiDB:P174DRAFT_469303"/>
<sequence>MSAAALVKGLRAAFESSLVKDHMILSESCHFLFTLLVFQVCHFDSNCHKYGVPLTVFFSDTRFIDANYELMERESQFIRMYFRPLPHYQISYFEFDVDALVSALYCATKRPVSDLASISKLAEGAFNRVLQATFHDGYEVIVRFPYRTTVPKRLAAASEAATLDLLRHNGVPVPKVLAYSADEPNPVGAEYIMLEKLEGVPLSERWFSMDNKSRAKIMKQIVEVERRVMKTPLPASGRLFYRRALAESQLIVPIPGQSDQIVLGPTVQYEWWYLRAQSI</sequence>
<dbReference type="AlphaFoldDB" id="A0A2I1CPC0"/>
<dbReference type="GeneID" id="36537898"/>
<keyword evidence="3" id="KW-1185">Reference proteome</keyword>
<dbReference type="RefSeq" id="XP_024688060.1">
    <property type="nucleotide sequence ID" value="XM_024830571.1"/>
</dbReference>
<accession>A0A2I1CPC0</accession>
<reference evidence="3" key="1">
    <citation type="journal article" date="2018" name="Proc. Natl. Acad. Sci. U.S.A.">
        <title>Linking secondary metabolites to gene clusters through genome sequencing of six diverse Aspergillus species.</title>
        <authorList>
            <person name="Kaerboelling I."/>
            <person name="Vesth T.C."/>
            <person name="Frisvad J.C."/>
            <person name="Nybo J.L."/>
            <person name="Theobald S."/>
            <person name="Kuo A."/>
            <person name="Bowyer P."/>
            <person name="Matsuda Y."/>
            <person name="Mondo S."/>
            <person name="Lyhne E.K."/>
            <person name="Kogle M.E."/>
            <person name="Clum A."/>
            <person name="Lipzen A."/>
            <person name="Salamov A."/>
            <person name="Ngan C.Y."/>
            <person name="Daum C."/>
            <person name="Chiniquy J."/>
            <person name="Barry K."/>
            <person name="LaButti K."/>
            <person name="Haridas S."/>
            <person name="Simmons B.A."/>
            <person name="Magnuson J.K."/>
            <person name="Mortensen U.H."/>
            <person name="Larsen T.O."/>
            <person name="Grigoriev I.V."/>
            <person name="Baker S.E."/>
            <person name="Andersen M.R."/>
        </authorList>
    </citation>
    <scope>NUCLEOTIDE SEQUENCE [LARGE SCALE GENOMIC DNA]</scope>
    <source>
        <strain evidence="3">IBT 16806</strain>
    </source>
</reference>
<dbReference type="SUPFAM" id="SSF56112">
    <property type="entry name" value="Protein kinase-like (PK-like)"/>
    <property type="match status" value="1"/>
</dbReference>
<dbReference type="Proteomes" id="UP000234474">
    <property type="component" value="Unassembled WGS sequence"/>
</dbReference>
<dbReference type="InterPro" id="IPR051035">
    <property type="entry name" value="Mito_inheritance_9"/>
</dbReference>
<dbReference type="InterPro" id="IPR011009">
    <property type="entry name" value="Kinase-like_dom_sf"/>
</dbReference>
<comment type="caution">
    <text evidence="2">The sequence shown here is derived from an EMBL/GenBank/DDBJ whole genome shotgun (WGS) entry which is preliminary data.</text>
</comment>
<name>A0A2I1CPC0_ASPN1</name>
<evidence type="ECO:0000259" key="1">
    <source>
        <dbReference type="Pfam" id="PF01636"/>
    </source>
</evidence>
<feature type="domain" description="Aminoglycoside phosphotransferase" evidence="1">
    <location>
        <begin position="118"/>
        <end position="244"/>
    </location>
</feature>
<proteinExistence type="predicted"/>
<organism evidence="2 3">
    <name type="scientific">Aspergillus novofumigatus (strain IBT 16806)</name>
    <dbReference type="NCBI Taxonomy" id="1392255"/>
    <lineage>
        <taxon>Eukaryota</taxon>
        <taxon>Fungi</taxon>
        <taxon>Dikarya</taxon>
        <taxon>Ascomycota</taxon>
        <taxon>Pezizomycotina</taxon>
        <taxon>Eurotiomycetes</taxon>
        <taxon>Eurotiomycetidae</taxon>
        <taxon>Eurotiales</taxon>
        <taxon>Aspergillaceae</taxon>
        <taxon>Aspergillus</taxon>
        <taxon>Aspergillus subgen. Fumigati</taxon>
    </lineage>
</organism>
<dbReference type="EMBL" id="MSZS01000001">
    <property type="protein sequence ID" value="PKX99465.1"/>
    <property type="molecule type" value="Genomic_DNA"/>
</dbReference>
<evidence type="ECO:0000313" key="2">
    <source>
        <dbReference type="EMBL" id="PKX99465.1"/>
    </source>
</evidence>
<gene>
    <name evidence="2" type="ORF">P174DRAFT_469303</name>
</gene>